<dbReference type="InterPro" id="IPR009091">
    <property type="entry name" value="RCC1/BLIP-II"/>
</dbReference>
<keyword evidence="2" id="KW-1185">Reference proteome</keyword>
<dbReference type="InterPro" id="IPR000408">
    <property type="entry name" value="Reg_chr_condens"/>
</dbReference>
<sequence length="487" mass="52209">MKLKVWGRLGIVMAVISTALCFTGGDVRAESAVRPVSAGGGQGHGLAAWSDGSVTGWGYNKNGQVGDGTSIDQYIPRKVSGPSAVTQVSAWNNQSFALTRQGEVWAWGETYSPYIAGDAALPYQKRGLPVKLDGLQDVAYIAPNAGSIAVHTDGTATLWYKTFSGTQGEMVVKYAKLQVVKNAKTAAAVGNYALFLDKAGKVSSVRTYNDVYGRYVQEGDPSTLQPVASSVTRMTSNYNDAFLLQADGKVLSWNSNERKTKAVPGLSGVYDLASGFNRLFILKKNGTVWEWDYNAGSLAKPFQIQGLDGITAVWGSTGMTGYALRKDGTLLSWGQGTYAGMASGSGGPVSDKAIVPVQVQQPLSWKVNGKDVSFYASAVILKDKLYVPYTSVFKPLGVKVTSGYSDPDPAHYGNEFHIWNLAYGGQTLAVNMTRPQVVFMNGKPISSQLNIEYLADATQFPLEEITGLLGIPYSWDRTTGEVTLGAE</sequence>
<dbReference type="OrthoDB" id="27389at2"/>
<protein>
    <recommendedName>
        <fullName evidence="3">Chromosome condensation regulator RCC1</fullName>
    </recommendedName>
</protein>
<gene>
    <name evidence="1" type="ORF">PSTEL_10420</name>
</gene>
<accession>A0A089LPK3</accession>
<dbReference type="PANTHER" id="PTHR45982:SF1">
    <property type="entry name" value="REGULATOR OF CHROMOSOME CONDENSATION"/>
    <property type="match status" value="1"/>
</dbReference>
<dbReference type="SUPFAM" id="SSF50985">
    <property type="entry name" value="RCC1/BLIP-II"/>
    <property type="match status" value="1"/>
</dbReference>
<dbReference type="InterPro" id="IPR051553">
    <property type="entry name" value="Ran_GTPase-activating"/>
</dbReference>
<dbReference type="PANTHER" id="PTHR45982">
    <property type="entry name" value="REGULATOR OF CHROMOSOME CONDENSATION"/>
    <property type="match status" value="1"/>
</dbReference>
<dbReference type="RefSeq" id="WP_038694963.1">
    <property type="nucleotide sequence ID" value="NZ_CP009286.1"/>
</dbReference>
<name>A0A089LPK3_9BACL</name>
<evidence type="ECO:0008006" key="3">
    <source>
        <dbReference type="Google" id="ProtNLM"/>
    </source>
</evidence>
<dbReference type="HOGENOM" id="CLU_552933_0_0_9"/>
<proteinExistence type="predicted"/>
<evidence type="ECO:0000313" key="1">
    <source>
        <dbReference type="EMBL" id="AIQ63436.1"/>
    </source>
</evidence>
<dbReference type="PROSITE" id="PS50012">
    <property type="entry name" value="RCC1_3"/>
    <property type="match status" value="1"/>
</dbReference>
<organism evidence="1 2">
    <name type="scientific">Paenibacillus stellifer</name>
    <dbReference type="NCBI Taxonomy" id="169760"/>
    <lineage>
        <taxon>Bacteria</taxon>
        <taxon>Bacillati</taxon>
        <taxon>Bacillota</taxon>
        <taxon>Bacilli</taxon>
        <taxon>Bacillales</taxon>
        <taxon>Paenibacillaceae</taxon>
        <taxon>Paenibacillus</taxon>
    </lineage>
</organism>
<dbReference type="Proteomes" id="UP000029507">
    <property type="component" value="Chromosome"/>
</dbReference>
<reference evidence="1 2" key="1">
    <citation type="submission" date="2014-08" db="EMBL/GenBank/DDBJ databases">
        <title>Comparative genomics of the Paenibacillus odorifer group.</title>
        <authorList>
            <person name="den Bakker H.C."/>
            <person name="Tsai Y.-C."/>
            <person name="Martin N."/>
            <person name="Korlach J."/>
            <person name="Wiedmann M."/>
        </authorList>
    </citation>
    <scope>NUCLEOTIDE SEQUENCE [LARGE SCALE GENOMIC DNA]</scope>
    <source>
        <strain evidence="1 2">DSM 14472</strain>
    </source>
</reference>
<dbReference type="Pfam" id="PF00415">
    <property type="entry name" value="RCC1"/>
    <property type="match status" value="1"/>
</dbReference>
<dbReference type="Gene3D" id="2.130.10.30">
    <property type="entry name" value="Regulator of chromosome condensation 1/beta-lactamase-inhibitor protein II"/>
    <property type="match status" value="2"/>
</dbReference>
<dbReference type="AlphaFoldDB" id="A0A089LPK3"/>
<dbReference type="EMBL" id="CP009286">
    <property type="protein sequence ID" value="AIQ63436.1"/>
    <property type="molecule type" value="Genomic_DNA"/>
</dbReference>
<dbReference type="KEGG" id="pste:PSTEL_10420"/>
<dbReference type="STRING" id="169760.PSTEL_10420"/>
<evidence type="ECO:0000313" key="2">
    <source>
        <dbReference type="Proteomes" id="UP000029507"/>
    </source>
</evidence>